<organism evidence="2">
    <name type="scientific">marine sediment metagenome</name>
    <dbReference type="NCBI Taxonomy" id="412755"/>
    <lineage>
        <taxon>unclassified sequences</taxon>
        <taxon>metagenomes</taxon>
        <taxon>ecological metagenomes</taxon>
    </lineage>
</organism>
<proteinExistence type="predicted"/>
<dbReference type="AlphaFoldDB" id="A0A0F9KH61"/>
<name>A0A0F9KH61_9ZZZZ</name>
<sequence length="112" mass="12914">MVGDKVDIEDLEAFIDGLITSLDSLGDIDPQKSKGFQGQLAKAISELRLKRKAKIEPLPKRIRHLTNEDLKIILLKELESLQDYLDSSDYNRRDKFKVVMKITQIREQINSM</sequence>
<reference evidence="2" key="1">
    <citation type="journal article" date="2015" name="Nature">
        <title>Complex archaea that bridge the gap between prokaryotes and eukaryotes.</title>
        <authorList>
            <person name="Spang A."/>
            <person name="Saw J.H."/>
            <person name="Jorgensen S.L."/>
            <person name="Zaremba-Niedzwiedzka K."/>
            <person name="Martijn J."/>
            <person name="Lind A.E."/>
            <person name="van Eijk R."/>
            <person name="Schleper C."/>
            <person name="Guy L."/>
            <person name="Ettema T.J."/>
        </authorList>
    </citation>
    <scope>NUCLEOTIDE SEQUENCE</scope>
</reference>
<gene>
    <name evidence="2" type="ORF">LCGC14_1329000</name>
    <name evidence="1" type="ORF">LCGC14_1445860</name>
</gene>
<dbReference type="EMBL" id="LAZR01009908">
    <property type="protein sequence ID" value="KKM69925.1"/>
    <property type="molecule type" value="Genomic_DNA"/>
</dbReference>
<comment type="caution">
    <text evidence="2">The sequence shown here is derived from an EMBL/GenBank/DDBJ whole genome shotgun (WGS) entry which is preliminary data.</text>
</comment>
<evidence type="ECO:0000313" key="2">
    <source>
        <dbReference type="EMBL" id="KKM81519.1"/>
    </source>
</evidence>
<accession>A0A0F9KH61</accession>
<protein>
    <submittedName>
        <fullName evidence="2">Uncharacterized protein</fullName>
    </submittedName>
</protein>
<dbReference type="EMBL" id="LAZR01008008">
    <property type="protein sequence ID" value="KKM81519.1"/>
    <property type="molecule type" value="Genomic_DNA"/>
</dbReference>
<evidence type="ECO:0000313" key="1">
    <source>
        <dbReference type="EMBL" id="KKM69925.1"/>
    </source>
</evidence>